<sequence>MAEVTKNLVYLEALGEIVEEEIVISCGNTLITCFAGNHPSGIKVGESYSVKLSLVVFDDYEVEELGSDAPENIEKLANGLAYKITGRVSGGFLYSKGVVFENSALESEYAYLDGEMIAISADRIGVKFLPNSK</sequence>
<organism evidence="1 2">
    <name type="scientific">Chitinivorax tropicus</name>
    <dbReference type="NCBI Taxonomy" id="714531"/>
    <lineage>
        <taxon>Bacteria</taxon>
        <taxon>Pseudomonadati</taxon>
        <taxon>Pseudomonadota</taxon>
        <taxon>Betaproteobacteria</taxon>
        <taxon>Chitinivorax</taxon>
    </lineage>
</organism>
<proteinExistence type="predicted"/>
<protein>
    <submittedName>
        <fullName evidence="1">Uncharacterized protein</fullName>
    </submittedName>
</protein>
<keyword evidence="2" id="KW-1185">Reference proteome</keyword>
<accession>A0A840MV24</accession>
<name>A0A840MV24_9PROT</name>
<comment type="caution">
    <text evidence="1">The sequence shown here is derived from an EMBL/GenBank/DDBJ whole genome shotgun (WGS) entry which is preliminary data.</text>
</comment>
<evidence type="ECO:0000313" key="2">
    <source>
        <dbReference type="Proteomes" id="UP000575898"/>
    </source>
</evidence>
<dbReference type="AlphaFoldDB" id="A0A840MV24"/>
<reference evidence="1 2" key="1">
    <citation type="submission" date="2020-08" db="EMBL/GenBank/DDBJ databases">
        <title>Genomic Encyclopedia of Type Strains, Phase IV (KMG-IV): sequencing the most valuable type-strain genomes for metagenomic binning, comparative biology and taxonomic classification.</title>
        <authorList>
            <person name="Goeker M."/>
        </authorList>
    </citation>
    <scope>NUCLEOTIDE SEQUENCE [LARGE SCALE GENOMIC DNA]</scope>
    <source>
        <strain evidence="1 2">DSM 27165</strain>
    </source>
</reference>
<evidence type="ECO:0000313" key="1">
    <source>
        <dbReference type="EMBL" id="MBB5020652.1"/>
    </source>
</evidence>
<dbReference type="EMBL" id="JACHHY010000069">
    <property type="protein sequence ID" value="MBB5020652.1"/>
    <property type="molecule type" value="Genomic_DNA"/>
</dbReference>
<dbReference type="Proteomes" id="UP000575898">
    <property type="component" value="Unassembled WGS sequence"/>
</dbReference>
<gene>
    <name evidence="1" type="ORF">HNQ59_003977</name>
</gene>
<dbReference type="RefSeq" id="WP_184042011.1">
    <property type="nucleotide sequence ID" value="NZ_JACHHY010000069.1"/>
</dbReference>